<dbReference type="EMBL" id="VIGC01000014">
    <property type="protein sequence ID" value="TQE95365.1"/>
    <property type="molecule type" value="Genomic_DNA"/>
</dbReference>
<dbReference type="InterPro" id="IPR023214">
    <property type="entry name" value="HAD_sf"/>
</dbReference>
<gene>
    <name evidence="6" type="ORF">FKZ61_12225</name>
</gene>
<evidence type="ECO:0000313" key="6">
    <source>
        <dbReference type="EMBL" id="TQE95365.1"/>
    </source>
</evidence>
<dbReference type="OrthoDB" id="148966at2"/>
<dbReference type="NCBIfam" id="TIGR01460">
    <property type="entry name" value="HAD-SF-IIA"/>
    <property type="match status" value="1"/>
</dbReference>
<dbReference type="Pfam" id="PF13242">
    <property type="entry name" value="Hydrolase_like"/>
    <property type="match status" value="1"/>
</dbReference>
<dbReference type="GO" id="GO:0046872">
    <property type="term" value="F:metal ion binding"/>
    <property type="evidence" value="ECO:0007669"/>
    <property type="project" value="UniProtKB-KW"/>
</dbReference>
<keyword evidence="4" id="KW-0460">Magnesium</keyword>
<dbReference type="SUPFAM" id="SSF56784">
    <property type="entry name" value="HAD-like"/>
    <property type="match status" value="1"/>
</dbReference>
<dbReference type="Pfam" id="PF13344">
    <property type="entry name" value="Hydrolase_6"/>
    <property type="match status" value="1"/>
</dbReference>
<dbReference type="NCBIfam" id="TIGR01458">
    <property type="entry name" value="HAD-SF-IIA-hyp3"/>
    <property type="match status" value="1"/>
</dbReference>
<evidence type="ECO:0000256" key="4">
    <source>
        <dbReference type="ARBA" id="ARBA00022842"/>
    </source>
</evidence>
<evidence type="ECO:0000256" key="5">
    <source>
        <dbReference type="ARBA" id="ARBA00039666"/>
    </source>
</evidence>
<dbReference type="InterPro" id="IPR006357">
    <property type="entry name" value="HAD-SF_hydro_IIA"/>
</dbReference>
<evidence type="ECO:0000256" key="3">
    <source>
        <dbReference type="ARBA" id="ARBA00022723"/>
    </source>
</evidence>
<organism evidence="6 7">
    <name type="scientific">Litorilinea aerophila</name>
    <dbReference type="NCBI Taxonomy" id="1204385"/>
    <lineage>
        <taxon>Bacteria</taxon>
        <taxon>Bacillati</taxon>
        <taxon>Chloroflexota</taxon>
        <taxon>Caldilineae</taxon>
        <taxon>Caldilineales</taxon>
        <taxon>Caldilineaceae</taxon>
        <taxon>Litorilinea</taxon>
    </lineage>
</organism>
<comment type="similarity">
    <text evidence="2">Belongs to the HAD-like hydrolase superfamily.</text>
</comment>
<sequence length="260" mass="28831">MRAVADLLSTVDGLLIDIDGVLTRGSEVIPGAPEAIRALRARGIPHRFLTNTTIYCRQSLLERLSAMGFEMEADELLTATYAAAQYLRSQNARSYYPLLLPDAQLEFEGIEVDEEAPEFVVVGDMGASFTFPRLNRAMRAILNGAQLVALHKKRIWRTEEGLFLDAGPFVVALEYATEVSALVIGKPSSSYFHMALDELQLPPARVAMIGDDIEIDVRGAQLMGMQGWLVKTGRFRREDLGRGIWPERVLNSISDIFSEA</sequence>
<dbReference type="AlphaFoldDB" id="A0A540VF28"/>
<comment type="caution">
    <text evidence="6">The sequence shown here is derived from an EMBL/GenBank/DDBJ whole genome shotgun (WGS) entry which is preliminary data.</text>
</comment>
<evidence type="ECO:0000313" key="7">
    <source>
        <dbReference type="Proteomes" id="UP000317371"/>
    </source>
</evidence>
<dbReference type="Gene3D" id="3.40.50.1000">
    <property type="entry name" value="HAD superfamily/HAD-like"/>
    <property type="match status" value="2"/>
</dbReference>
<name>A0A540VF28_9CHLR</name>
<protein>
    <recommendedName>
        <fullName evidence="5">Haloacid dehalogenase-like hydrolase domain-containing protein 2</fullName>
    </recommendedName>
</protein>
<dbReference type="PANTHER" id="PTHR19288:SF46">
    <property type="entry name" value="HALOACID DEHALOGENASE-LIKE HYDROLASE DOMAIN-CONTAINING PROTEIN 2"/>
    <property type="match status" value="1"/>
</dbReference>
<keyword evidence="6" id="KW-0378">Hydrolase</keyword>
<dbReference type="GO" id="GO:0016791">
    <property type="term" value="F:phosphatase activity"/>
    <property type="evidence" value="ECO:0007669"/>
    <property type="project" value="InterPro"/>
</dbReference>
<accession>A0A540VF28</accession>
<dbReference type="InParanoid" id="A0A540VF28"/>
<evidence type="ECO:0000256" key="1">
    <source>
        <dbReference type="ARBA" id="ARBA00001946"/>
    </source>
</evidence>
<comment type="cofactor">
    <cofactor evidence="1">
        <name>Mg(2+)</name>
        <dbReference type="ChEBI" id="CHEBI:18420"/>
    </cofactor>
</comment>
<dbReference type="InterPro" id="IPR006355">
    <property type="entry name" value="LHPP/HDHD2"/>
</dbReference>
<keyword evidence="3" id="KW-0479">Metal-binding</keyword>
<proteinExistence type="inferred from homology"/>
<keyword evidence="7" id="KW-1185">Reference proteome</keyword>
<dbReference type="InterPro" id="IPR036412">
    <property type="entry name" value="HAD-like_sf"/>
</dbReference>
<evidence type="ECO:0000256" key="2">
    <source>
        <dbReference type="ARBA" id="ARBA00007958"/>
    </source>
</evidence>
<reference evidence="6 7" key="1">
    <citation type="submission" date="2019-06" db="EMBL/GenBank/DDBJ databases">
        <title>Genome sequence of Litorilinea aerophila BAA-2444.</title>
        <authorList>
            <person name="Maclea K.S."/>
            <person name="Maurais E.G."/>
            <person name="Iannazzi L.C."/>
        </authorList>
    </citation>
    <scope>NUCLEOTIDE SEQUENCE [LARGE SCALE GENOMIC DNA]</scope>
    <source>
        <strain evidence="6 7">ATCC BAA-2444</strain>
    </source>
</reference>
<dbReference type="Proteomes" id="UP000317371">
    <property type="component" value="Unassembled WGS sequence"/>
</dbReference>
<dbReference type="PANTHER" id="PTHR19288">
    <property type="entry name" value="4-NITROPHENYLPHOSPHATASE-RELATED"/>
    <property type="match status" value="1"/>
</dbReference>
<dbReference type="GO" id="GO:0005737">
    <property type="term" value="C:cytoplasm"/>
    <property type="evidence" value="ECO:0007669"/>
    <property type="project" value="TreeGrafter"/>
</dbReference>